<dbReference type="AlphaFoldDB" id="A0A915JPV7"/>
<evidence type="ECO:0000313" key="1">
    <source>
        <dbReference type="Proteomes" id="UP000887565"/>
    </source>
</evidence>
<dbReference type="Proteomes" id="UP000887565">
    <property type="component" value="Unplaced"/>
</dbReference>
<evidence type="ECO:0000313" key="2">
    <source>
        <dbReference type="WBParaSite" id="nRc.2.0.1.t28133-RA"/>
    </source>
</evidence>
<keyword evidence="1" id="KW-1185">Reference proteome</keyword>
<accession>A0A915JPV7</accession>
<name>A0A915JPV7_ROMCU</name>
<protein>
    <submittedName>
        <fullName evidence="2">Uncharacterized protein</fullName>
    </submittedName>
</protein>
<dbReference type="WBParaSite" id="nRc.2.0.1.t28133-RA">
    <property type="protein sequence ID" value="nRc.2.0.1.t28133-RA"/>
    <property type="gene ID" value="nRc.2.0.1.g28133"/>
</dbReference>
<organism evidence="1 2">
    <name type="scientific">Romanomermis culicivorax</name>
    <name type="common">Nematode worm</name>
    <dbReference type="NCBI Taxonomy" id="13658"/>
    <lineage>
        <taxon>Eukaryota</taxon>
        <taxon>Metazoa</taxon>
        <taxon>Ecdysozoa</taxon>
        <taxon>Nematoda</taxon>
        <taxon>Enoplea</taxon>
        <taxon>Dorylaimia</taxon>
        <taxon>Mermithida</taxon>
        <taxon>Mermithoidea</taxon>
        <taxon>Mermithidae</taxon>
        <taxon>Romanomermis</taxon>
    </lineage>
</organism>
<sequence length="547" mass="63079">MMASPDFIDAVLGIGSDLNNQVFARAFDDFGKRHFGTNGLEFNSAKFIYMLYSAILTLPLTQKLGQHQIDAVMVVKRVQDLNLAISYATNDGSLSLKIIRFDGSFPPIKSITVRSGFFDMQEILASVKGRKLDSRELDSAARELHYVSFQHRSDQTSFDIIPEISRVPFDPGHTLVRQADFPKPLKIQQSEFAKSAKIFVEQLQSNNYDVVKYNIHALIRLLTMQHHIQAPFAELLVNSINDYHLFLIAALKMNWASSCRLNVQPIIEQHKKVIYGIMINHIPEDRVWKSEPIKSVVQLLTSARLSSHELNVERMYENIVKWVPISGSRIIAVGIDHQKLIDAVTEWVDIPSFELMTYTHLLDLNPWENLVDLLLKPFNFVDQSNRHRIKYCIENLNQMGRYGLHTYLYGQLMSYRDDLDKNVYYKDDGRKEWTRFVFKIRGKKAGVIFDIFHRKSYRGSGGYAKAMPIRDPKLVNYLHVTVYQVVRSMEDNLLNAELRQIDVRFIEQLDGPPVEELSENELYSIPSANPEDILTTLEKRPEQEPIV</sequence>
<reference evidence="2" key="1">
    <citation type="submission" date="2022-11" db="UniProtKB">
        <authorList>
            <consortium name="WormBaseParasite"/>
        </authorList>
    </citation>
    <scope>IDENTIFICATION</scope>
</reference>
<proteinExistence type="predicted"/>